<dbReference type="PhylomeDB" id="A0A060T9D1"/>
<evidence type="ECO:0000256" key="2">
    <source>
        <dbReference type="ARBA" id="ARBA00022679"/>
    </source>
</evidence>
<dbReference type="PANTHER" id="PTHR42684">
    <property type="entry name" value="ADENOSYLMETHIONINE-8-AMINO-7-OXONONANOATE AMINOTRANSFERASE"/>
    <property type="match status" value="1"/>
</dbReference>
<evidence type="ECO:0000256" key="1">
    <source>
        <dbReference type="ARBA" id="ARBA00022576"/>
    </source>
</evidence>
<dbReference type="GO" id="GO:0005739">
    <property type="term" value="C:mitochondrion"/>
    <property type="evidence" value="ECO:0007669"/>
    <property type="project" value="TreeGrafter"/>
</dbReference>
<reference evidence="3" key="1">
    <citation type="submission" date="2014-02" db="EMBL/GenBank/DDBJ databases">
        <authorList>
            <person name="Genoscope - CEA"/>
        </authorList>
    </citation>
    <scope>NUCLEOTIDE SEQUENCE</scope>
    <source>
        <strain evidence="3">LS3</strain>
    </source>
</reference>
<dbReference type="SUPFAM" id="SSF53383">
    <property type="entry name" value="PLP-dependent transferases"/>
    <property type="match status" value="1"/>
</dbReference>
<dbReference type="GO" id="GO:0030170">
    <property type="term" value="F:pyridoxal phosphate binding"/>
    <property type="evidence" value="ECO:0007669"/>
    <property type="project" value="InterPro"/>
</dbReference>
<dbReference type="PANTHER" id="PTHR42684:SF3">
    <property type="entry name" value="ADENOSYLMETHIONINE-8-AMINO-7-OXONONANOATE AMINOTRANSFERASE"/>
    <property type="match status" value="1"/>
</dbReference>
<dbReference type="Gene3D" id="3.40.640.10">
    <property type="entry name" value="Type I PLP-dependent aspartate aminotransferase-like (Major domain)"/>
    <property type="match status" value="1"/>
</dbReference>
<dbReference type="InterPro" id="IPR005814">
    <property type="entry name" value="Aminotrans_3"/>
</dbReference>
<gene>
    <name evidence="3" type="ORF">GNLVRS02_ARAD1C43516g</name>
</gene>
<dbReference type="Pfam" id="PF00202">
    <property type="entry name" value="Aminotran_3"/>
    <property type="match status" value="1"/>
</dbReference>
<keyword evidence="1" id="KW-0032">Aminotransferase</keyword>
<dbReference type="GO" id="GO:0004141">
    <property type="term" value="F:dethiobiotin synthase activity"/>
    <property type="evidence" value="ECO:0007669"/>
    <property type="project" value="InterPro"/>
</dbReference>
<dbReference type="Pfam" id="PF13500">
    <property type="entry name" value="AAA_26"/>
    <property type="match status" value="1"/>
</dbReference>
<dbReference type="EMBL" id="HG937693">
    <property type="protein sequence ID" value="CDP35791.1"/>
    <property type="molecule type" value="Genomic_DNA"/>
</dbReference>
<dbReference type="AlphaFoldDB" id="A0A060T9D1"/>
<accession>A0A060T9D1</accession>
<dbReference type="GO" id="GO:0000287">
    <property type="term" value="F:magnesium ion binding"/>
    <property type="evidence" value="ECO:0007669"/>
    <property type="project" value="InterPro"/>
</dbReference>
<protein>
    <submittedName>
        <fullName evidence="3">ARAD1C43516p</fullName>
    </submittedName>
</protein>
<sequence length="745" mass="81515">MAGAALWRQLKAYQVFGANTDVGKTIISSALCKYLAEHQSDPVWYLKPIQTGDIYDTSHVKNFTSSGTLSTQHLVHYPRPASPHVSARMPGCKPVSDEKVASLTFEALQSYADHGPGWAIVETAGGVLSPGPSKSLQADIYRPLRLPSLLIADPKLGGISSTISAFESLKLRGYDVASIITFLNSDTENHSYFKEYFDNAVVLPPPPPFSNNDTASMQAYYSDLVKMPEFSSLVRLLDQIHKDRLSELDNMSTDAEKTIWYPFSQHKEINRDTIVTVDSAYKDSFQTLRKGSTEPSENALASSFDGSASWWTQGLGHGNPKLALTAAHAAGRYGHMILANTIHEPALKLAKKILEVVNNEKLRRVFYSDNGSTGIEVAVKMAMKATCEKYGWDVSDGSIGILGLKRSYHGDTIGSMDCSEPSVYSKKVTWYSGRGAWLEYPTVLLKNGKWVVESPEPLNEELDSKVFSTIDEVYDLSNRDPGPYKEYIRKELQKLLDKGLKFGALLLEPALLGAGGMVAVDPLFQKALVDVVRETEFGKSISDGSSWSGLPVICDEVFSGLYRLGRASASSLVGIDPEISVHAKLLTGGLLPLSVTLASEDIFQTFISSDKADALLHGHSYTAHPVGCSVALESLEQLQSLASSWGPENSIVSFWSEEFLTRVSNYSNVEGAFAMGSVLAIHMKDTSPGYTSTVASRIHNHLRTIQDGENIHTRPLGSVLYLMCGQTTIPGEVRKLEKKIEEAFS</sequence>
<dbReference type="FunFam" id="3.90.1150.10:FF:000080">
    <property type="entry name" value="Bifunctional dethiobiotin synthetase/adenosylmethionine-8-amino-7-oxononanoate aminotransferase"/>
    <property type="match status" value="1"/>
</dbReference>
<keyword evidence="2" id="KW-0808">Transferase</keyword>
<reference evidence="3" key="2">
    <citation type="submission" date="2014-06" db="EMBL/GenBank/DDBJ databases">
        <title>The complete genome of Blastobotrys (Arxula) adeninivorans LS3 - a yeast of biotechnological interest.</title>
        <authorList>
            <person name="Kunze G."/>
            <person name="Gaillardin C."/>
            <person name="Czernicka M."/>
            <person name="Durrens P."/>
            <person name="Martin T."/>
            <person name="Boer E."/>
            <person name="Gabaldon T."/>
            <person name="Cruz J."/>
            <person name="Talla E."/>
            <person name="Marck C."/>
            <person name="Goffeau A."/>
            <person name="Barbe V."/>
            <person name="Baret P."/>
            <person name="Baronian K."/>
            <person name="Beier S."/>
            <person name="Bleykasten C."/>
            <person name="Bode R."/>
            <person name="Casaregola S."/>
            <person name="Despons L."/>
            <person name="Fairhead C."/>
            <person name="Giersberg M."/>
            <person name="Gierski P."/>
            <person name="Hahnel U."/>
            <person name="Hartmann A."/>
            <person name="Jankowska D."/>
            <person name="Jubin C."/>
            <person name="Jung P."/>
            <person name="Lafontaine I."/>
            <person name="Leh-Louis V."/>
            <person name="Lemaire M."/>
            <person name="Marcet-Houben M."/>
            <person name="Mascher M."/>
            <person name="Morel G."/>
            <person name="Richard G.-F."/>
            <person name="Riechen J."/>
            <person name="Sacerdot C."/>
            <person name="Sarkar A."/>
            <person name="Savel G."/>
            <person name="Schacherer J."/>
            <person name="Sherman D."/>
            <person name="Straub M.-L."/>
            <person name="Stein N."/>
            <person name="Thierry A."/>
            <person name="Trautwein-Schult A."/>
            <person name="Westhof E."/>
            <person name="Worch S."/>
            <person name="Dujon B."/>
            <person name="Souciet J.-L."/>
            <person name="Wincker P."/>
            <person name="Scholz U."/>
            <person name="Neuveglise N."/>
        </authorList>
    </citation>
    <scope>NUCLEOTIDE SEQUENCE</scope>
    <source>
        <strain evidence="3">LS3</strain>
    </source>
</reference>
<proteinExistence type="inferred from homology"/>
<dbReference type="GO" id="GO:0009102">
    <property type="term" value="P:biotin biosynthetic process"/>
    <property type="evidence" value="ECO:0007669"/>
    <property type="project" value="UniProtKB-UniPathway"/>
</dbReference>
<evidence type="ECO:0000313" key="3">
    <source>
        <dbReference type="EMBL" id="CDP35791.1"/>
    </source>
</evidence>
<dbReference type="HAMAP" id="MF_00336">
    <property type="entry name" value="BioD"/>
    <property type="match status" value="1"/>
</dbReference>
<dbReference type="GO" id="GO:0005524">
    <property type="term" value="F:ATP binding"/>
    <property type="evidence" value="ECO:0007669"/>
    <property type="project" value="InterPro"/>
</dbReference>
<dbReference type="InterPro" id="IPR015424">
    <property type="entry name" value="PyrdxlP-dep_Trfase"/>
</dbReference>
<name>A0A060T9D1_BLAAD</name>
<dbReference type="InterPro" id="IPR027417">
    <property type="entry name" value="P-loop_NTPase"/>
</dbReference>
<dbReference type="CDD" id="cd03109">
    <property type="entry name" value="DTBS"/>
    <property type="match status" value="1"/>
</dbReference>
<dbReference type="GO" id="GO:0004015">
    <property type="term" value="F:adenosylmethionine-8-amino-7-oxononanoate transaminase activity"/>
    <property type="evidence" value="ECO:0007669"/>
    <property type="project" value="TreeGrafter"/>
</dbReference>
<organism evidence="3">
    <name type="scientific">Blastobotrys adeninivorans</name>
    <name type="common">Yeast</name>
    <name type="synonym">Arxula adeninivorans</name>
    <dbReference type="NCBI Taxonomy" id="409370"/>
    <lineage>
        <taxon>Eukaryota</taxon>
        <taxon>Fungi</taxon>
        <taxon>Dikarya</taxon>
        <taxon>Ascomycota</taxon>
        <taxon>Saccharomycotina</taxon>
        <taxon>Dipodascomycetes</taxon>
        <taxon>Dipodascales</taxon>
        <taxon>Trichomonascaceae</taxon>
        <taxon>Blastobotrys</taxon>
    </lineage>
</organism>
<dbReference type="InterPro" id="IPR015421">
    <property type="entry name" value="PyrdxlP-dep_Trfase_major"/>
</dbReference>
<dbReference type="InterPro" id="IPR004472">
    <property type="entry name" value="DTB_synth_BioD"/>
</dbReference>
<dbReference type="UniPathway" id="UPA00078"/>
<dbReference type="Gene3D" id="3.40.50.300">
    <property type="entry name" value="P-loop containing nucleotide triphosphate hydrolases"/>
    <property type="match status" value="1"/>
</dbReference>
<dbReference type="SUPFAM" id="SSF52540">
    <property type="entry name" value="P-loop containing nucleoside triphosphate hydrolases"/>
    <property type="match status" value="1"/>
</dbReference>